<comment type="caution">
    <text evidence="1">The sequence shown here is derived from an EMBL/GenBank/DDBJ whole genome shotgun (WGS) entry which is preliminary data.</text>
</comment>
<sequence>MFRQNFDDRFRRVTFSLMPRLGRHLCVGDPVCIGIYATLKVVGSLLVPQPMEFGEFGSVVAIYYFVRSELVLTTRRCRELIHGFTALADIPELRWGNILLAHCNVQKEETLLQVCKS</sequence>
<evidence type="ECO:0000313" key="2">
    <source>
        <dbReference type="Proteomes" id="UP001390339"/>
    </source>
</evidence>
<dbReference type="Proteomes" id="UP001390339">
    <property type="component" value="Unassembled WGS sequence"/>
</dbReference>
<protein>
    <submittedName>
        <fullName evidence="1">Uncharacterized protein</fullName>
    </submittedName>
</protein>
<accession>A0ABR2IVW3</accession>
<reference evidence="1 2" key="1">
    <citation type="journal article" date="2024" name="IMA Fungus">
        <title>Apiospora arundinis, a panoply of carbohydrate-active enzymes and secondary metabolites.</title>
        <authorList>
            <person name="Sorensen T."/>
            <person name="Petersen C."/>
            <person name="Muurmann A.T."/>
            <person name="Christiansen J.V."/>
            <person name="Brundto M.L."/>
            <person name="Overgaard C.K."/>
            <person name="Boysen A.T."/>
            <person name="Wollenberg R.D."/>
            <person name="Larsen T.O."/>
            <person name="Sorensen J.L."/>
            <person name="Nielsen K.L."/>
            <person name="Sondergaard T.E."/>
        </authorList>
    </citation>
    <scope>NUCLEOTIDE SEQUENCE [LARGE SCALE GENOMIC DNA]</scope>
    <source>
        <strain evidence="1 2">AAU 773</strain>
    </source>
</reference>
<keyword evidence="2" id="KW-1185">Reference proteome</keyword>
<organism evidence="1 2">
    <name type="scientific">Apiospora arundinis</name>
    <dbReference type="NCBI Taxonomy" id="335852"/>
    <lineage>
        <taxon>Eukaryota</taxon>
        <taxon>Fungi</taxon>
        <taxon>Dikarya</taxon>
        <taxon>Ascomycota</taxon>
        <taxon>Pezizomycotina</taxon>
        <taxon>Sordariomycetes</taxon>
        <taxon>Xylariomycetidae</taxon>
        <taxon>Amphisphaeriales</taxon>
        <taxon>Apiosporaceae</taxon>
        <taxon>Apiospora</taxon>
    </lineage>
</organism>
<gene>
    <name evidence="1" type="ORF">PGQ11_007348</name>
</gene>
<name>A0ABR2IVW3_9PEZI</name>
<dbReference type="EMBL" id="JAPCWZ010000004">
    <property type="protein sequence ID" value="KAK8868770.1"/>
    <property type="molecule type" value="Genomic_DNA"/>
</dbReference>
<proteinExistence type="predicted"/>
<evidence type="ECO:0000313" key="1">
    <source>
        <dbReference type="EMBL" id="KAK8868770.1"/>
    </source>
</evidence>